<dbReference type="InterPro" id="IPR055166">
    <property type="entry name" value="Transc_reg_Sar_Rot_HTH"/>
</dbReference>
<evidence type="ECO:0000259" key="7">
    <source>
        <dbReference type="PROSITE" id="PS50885"/>
    </source>
</evidence>
<dbReference type="Gene3D" id="1.10.10.10">
    <property type="entry name" value="Winged helix-like DNA-binding domain superfamily/Winged helix DNA-binding domain"/>
    <property type="match status" value="1"/>
</dbReference>
<evidence type="ECO:0000256" key="1">
    <source>
        <dbReference type="ARBA" id="ARBA00004496"/>
    </source>
</evidence>
<dbReference type="GO" id="GO:0005737">
    <property type="term" value="C:cytoplasm"/>
    <property type="evidence" value="ECO:0007669"/>
    <property type="project" value="UniProtKB-SubCell"/>
</dbReference>
<dbReference type="PROSITE" id="PS50995">
    <property type="entry name" value="HTH_MARR_2"/>
    <property type="match status" value="1"/>
</dbReference>
<dbReference type="STRING" id="286727.SAMN02982917_6692"/>
<dbReference type="InterPro" id="IPR003660">
    <property type="entry name" value="HAMP_dom"/>
</dbReference>
<dbReference type="SUPFAM" id="SSF46785">
    <property type="entry name" value="Winged helix' DNA-binding domain"/>
    <property type="match status" value="1"/>
</dbReference>
<feature type="region of interest" description="Disordered" evidence="6">
    <location>
        <begin position="1"/>
        <end position="23"/>
    </location>
</feature>
<feature type="compositionally biased region" description="Low complexity" evidence="6">
    <location>
        <begin position="1"/>
        <end position="19"/>
    </location>
</feature>
<dbReference type="OrthoDB" id="9806864at2"/>
<evidence type="ECO:0000256" key="4">
    <source>
        <dbReference type="ARBA" id="ARBA00023125"/>
    </source>
</evidence>
<evidence type="ECO:0000313" key="9">
    <source>
        <dbReference type="EMBL" id="SMF89327.1"/>
    </source>
</evidence>
<keyword evidence="4" id="KW-0238">DNA-binding</keyword>
<dbReference type="GO" id="GO:0006950">
    <property type="term" value="P:response to stress"/>
    <property type="evidence" value="ECO:0007669"/>
    <property type="project" value="TreeGrafter"/>
</dbReference>
<dbReference type="PANTHER" id="PTHR33164:SF5">
    <property type="entry name" value="ORGANIC HYDROPEROXIDE RESISTANCE TRANSCRIPTIONAL REGULATOR"/>
    <property type="match status" value="1"/>
</dbReference>
<reference evidence="9 10" key="1">
    <citation type="submission" date="2017-04" db="EMBL/GenBank/DDBJ databases">
        <authorList>
            <person name="Afonso C.L."/>
            <person name="Miller P.J."/>
            <person name="Scott M.A."/>
            <person name="Spackman E."/>
            <person name="Goraichik I."/>
            <person name="Dimitrov K.M."/>
            <person name="Suarez D.L."/>
            <person name="Swayne D.E."/>
        </authorList>
    </citation>
    <scope>NUCLEOTIDE SEQUENCE [LARGE SCALE GENOMIC DNA]</scope>
    <source>
        <strain evidence="9 10">A2P</strain>
    </source>
</reference>
<dbReference type="InterPro" id="IPR036388">
    <property type="entry name" value="WH-like_DNA-bd_sf"/>
</dbReference>
<dbReference type="PROSITE" id="PS50885">
    <property type="entry name" value="HAMP"/>
    <property type="match status" value="1"/>
</dbReference>
<comment type="subcellular location">
    <subcellularLocation>
        <location evidence="1">Cytoplasm</location>
    </subcellularLocation>
</comment>
<name>A0A1X7HM88_9PROT</name>
<dbReference type="GO" id="GO:0003677">
    <property type="term" value="F:DNA binding"/>
    <property type="evidence" value="ECO:0007669"/>
    <property type="project" value="UniProtKB-KW"/>
</dbReference>
<evidence type="ECO:0000256" key="2">
    <source>
        <dbReference type="ARBA" id="ARBA00022490"/>
    </source>
</evidence>
<proteinExistence type="predicted"/>
<feature type="domain" description="HTH marR-type" evidence="8">
    <location>
        <begin position="31"/>
        <end position="161"/>
    </location>
</feature>
<dbReference type="SMART" id="SM00347">
    <property type="entry name" value="HTH_MARR"/>
    <property type="match status" value="1"/>
</dbReference>
<accession>A0A1X7HM88</accession>
<evidence type="ECO:0000256" key="5">
    <source>
        <dbReference type="ARBA" id="ARBA00023163"/>
    </source>
</evidence>
<evidence type="ECO:0000259" key="8">
    <source>
        <dbReference type="PROSITE" id="PS50995"/>
    </source>
</evidence>
<dbReference type="InterPro" id="IPR000835">
    <property type="entry name" value="HTH_MarR-typ"/>
</dbReference>
<dbReference type="RefSeq" id="WP_085091508.1">
    <property type="nucleotide sequence ID" value="NZ_FXAK01000009.1"/>
</dbReference>
<gene>
    <name evidence="9" type="ORF">SAMN02982917_6692</name>
</gene>
<organism evidence="9 10">
    <name type="scientific">Azospirillum oryzae</name>
    <dbReference type="NCBI Taxonomy" id="286727"/>
    <lineage>
        <taxon>Bacteria</taxon>
        <taxon>Pseudomonadati</taxon>
        <taxon>Pseudomonadota</taxon>
        <taxon>Alphaproteobacteria</taxon>
        <taxon>Rhodospirillales</taxon>
        <taxon>Azospirillaceae</taxon>
        <taxon>Azospirillum</taxon>
    </lineage>
</organism>
<dbReference type="PRINTS" id="PR00598">
    <property type="entry name" value="HTHMARR"/>
</dbReference>
<evidence type="ECO:0000256" key="3">
    <source>
        <dbReference type="ARBA" id="ARBA00023015"/>
    </source>
</evidence>
<keyword evidence="5" id="KW-0804">Transcription</keyword>
<dbReference type="InterPro" id="IPR039422">
    <property type="entry name" value="MarR/SlyA-like"/>
</dbReference>
<dbReference type="InterPro" id="IPR036390">
    <property type="entry name" value="WH_DNA-bd_sf"/>
</dbReference>
<dbReference type="GO" id="GO:0016020">
    <property type="term" value="C:membrane"/>
    <property type="evidence" value="ECO:0007669"/>
    <property type="project" value="InterPro"/>
</dbReference>
<dbReference type="GO" id="GO:0007165">
    <property type="term" value="P:signal transduction"/>
    <property type="evidence" value="ECO:0007669"/>
    <property type="project" value="InterPro"/>
</dbReference>
<evidence type="ECO:0000313" key="10">
    <source>
        <dbReference type="Proteomes" id="UP000192936"/>
    </source>
</evidence>
<dbReference type="AlphaFoldDB" id="A0A1X7HM88"/>
<feature type="domain" description="HAMP" evidence="7">
    <location>
        <begin position="135"/>
        <end position="168"/>
    </location>
</feature>
<evidence type="ECO:0000256" key="6">
    <source>
        <dbReference type="SAM" id="MobiDB-lite"/>
    </source>
</evidence>
<dbReference type="FunFam" id="1.10.10.10:FF:000163">
    <property type="entry name" value="MarR family transcriptional regulator"/>
    <property type="match status" value="1"/>
</dbReference>
<dbReference type="Proteomes" id="UP000192936">
    <property type="component" value="Unassembled WGS sequence"/>
</dbReference>
<dbReference type="EMBL" id="FXAK01000009">
    <property type="protein sequence ID" value="SMF89327.1"/>
    <property type="molecule type" value="Genomic_DNA"/>
</dbReference>
<dbReference type="PANTHER" id="PTHR33164">
    <property type="entry name" value="TRANSCRIPTIONAL REGULATOR, MARR FAMILY"/>
    <property type="match status" value="1"/>
</dbReference>
<keyword evidence="2" id="KW-0963">Cytoplasm</keyword>
<dbReference type="Pfam" id="PF22381">
    <property type="entry name" value="Staph_reg_Sar_Rot"/>
    <property type="match status" value="1"/>
</dbReference>
<protein>
    <submittedName>
        <fullName evidence="9">Transcriptional regulator, MarR family</fullName>
    </submittedName>
</protein>
<dbReference type="GO" id="GO:0003700">
    <property type="term" value="F:DNA-binding transcription factor activity"/>
    <property type="evidence" value="ECO:0007669"/>
    <property type="project" value="InterPro"/>
</dbReference>
<keyword evidence="3" id="KW-0805">Transcription regulation</keyword>
<sequence length="168" mass="18822">MSRKTASTPAAPASDTPAAEQAGRSQTARLADFMCFTIYSANLAYSRVYKPVLEQLGVTYPQYITIIALWEEDRQTVKSLSEKLFLEPSTMTPMLQRLEAMGYVTRMRDDEDERSVRVSLTEAGRQLREKGLGFGELTVKASGLPPDEFRALQRAVARLRDNLREAGK</sequence>